<evidence type="ECO:0000259" key="8">
    <source>
        <dbReference type="Pfam" id="PF00082"/>
    </source>
</evidence>
<dbReference type="PROSITE" id="PS51892">
    <property type="entry name" value="SUBTILASE"/>
    <property type="match status" value="1"/>
</dbReference>
<dbReference type="EMBL" id="PDJD01000001">
    <property type="protein sequence ID" value="PFG18633.1"/>
    <property type="molecule type" value="Genomic_DNA"/>
</dbReference>
<dbReference type="GO" id="GO:0004252">
    <property type="term" value="F:serine-type endopeptidase activity"/>
    <property type="evidence" value="ECO:0007669"/>
    <property type="project" value="UniProtKB-UniRule"/>
</dbReference>
<feature type="active site" description="Charge relay system" evidence="5">
    <location>
        <position position="362"/>
    </location>
</feature>
<proteinExistence type="inferred from homology"/>
<dbReference type="Pfam" id="PF00082">
    <property type="entry name" value="Peptidase_S8"/>
    <property type="match status" value="1"/>
</dbReference>
<evidence type="ECO:0000256" key="6">
    <source>
        <dbReference type="RuleBase" id="RU003355"/>
    </source>
</evidence>
<dbReference type="PRINTS" id="PR00723">
    <property type="entry name" value="SUBTILISIN"/>
</dbReference>
<dbReference type="RefSeq" id="WP_098467884.1">
    <property type="nucleotide sequence ID" value="NZ_PDJD01000001.1"/>
</dbReference>
<dbReference type="PROSITE" id="PS00138">
    <property type="entry name" value="SUBTILASE_SER"/>
    <property type="match status" value="1"/>
</dbReference>
<dbReference type="Gene3D" id="3.40.50.200">
    <property type="entry name" value="Peptidase S8/S53 domain"/>
    <property type="match status" value="1"/>
</dbReference>
<dbReference type="InterPro" id="IPR036852">
    <property type="entry name" value="Peptidase_S8/S53_dom_sf"/>
</dbReference>
<protein>
    <submittedName>
        <fullName evidence="9">Subtilase family protein</fullName>
    </submittedName>
</protein>
<sequence length="415" mass="41132">MSTPESSTPSSSQYTGRTIVVLDGAREACESTVGRLGLRTVRPSGMRGTGIGGLTPASPGDAVLLDSLGIAILPEAPAFMAEAVEDPEMAVRAAEPEVWVHTLSTPPDPSDPSDPADPPGPDDPPGPPFSDTAALTWGLQASGILTRGGAYSGAGIRVAVLDTGIDTGHPDFTGRAMVTESFIDGEGVQDGNGHGTHCAGTVAGPDVPAGGGRRYGVAPDAALIIGKVLGDNGSGTSGGVLEGMNWAIEQGAHVISMSLGSDVAIGQSYLRYYEAAASAALAAGSMVVAAAGNAGWAPVNSPANCPSALAVAAVGHSLLRAEFSCVGLNGDGGEVNLAGPGVAVYSSVPVSLGSYAVLSGTSMATPHVAGLAALLAQATGLRGQELWDALLAGVLPLTEEAQLVGRGLAQVPTSA</sequence>
<keyword evidence="3 5" id="KW-0378">Hydrolase</keyword>
<evidence type="ECO:0000313" key="10">
    <source>
        <dbReference type="Proteomes" id="UP000224915"/>
    </source>
</evidence>
<feature type="active site" description="Charge relay system" evidence="5">
    <location>
        <position position="162"/>
    </location>
</feature>
<evidence type="ECO:0000313" key="9">
    <source>
        <dbReference type="EMBL" id="PFG18633.1"/>
    </source>
</evidence>
<dbReference type="PANTHER" id="PTHR43806:SF11">
    <property type="entry name" value="CEREVISIN-RELATED"/>
    <property type="match status" value="1"/>
</dbReference>
<dbReference type="InterPro" id="IPR023828">
    <property type="entry name" value="Peptidase_S8_Ser-AS"/>
</dbReference>
<evidence type="ECO:0000256" key="5">
    <source>
        <dbReference type="PROSITE-ProRule" id="PRU01240"/>
    </source>
</evidence>
<name>A0A2A9CW55_9MICO</name>
<evidence type="ECO:0000256" key="4">
    <source>
        <dbReference type="ARBA" id="ARBA00022825"/>
    </source>
</evidence>
<dbReference type="PROSITE" id="PS00136">
    <property type="entry name" value="SUBTILASE_ASP"/>
    <property type="match status" value="1"/>
</dbReference>
<dbReference type="Proteomes" id="UP000224915">
    <property type="component" value="Unassembled WGS sequence"/>
</dbReference>
<dbReference type="AlphaFoldDB" id="A0A2A9CW55"/>
<dbReference type="InterPro" id="IPR015500">
    <property type="entry name" value="Peptidase_S8_subtilisin-rel"/>
</dbReference>
<feature type="compositionally biased region" description="Pro residues" evidence="7">
    <location>
        <begin position="106"/>
        <end position="128"/>
    </location>
</feature>
<dbReference type="PROSITE" id="PS00137">
    <property type="entry name" value="SUBTILASE_HIS"/>
    <property type="match status" value="1"/>
</dbReference>
<dbReference type="OrthoDB" id="9813435at2"/>
<comment type="caution">
    <text evidence="9">The sequence shown here is derived from an EMBL/GenBank/DDBJ whole genome shotgun (WGS) entry which is preliminary data.</text>
</comment>
<evidence type="ECO:0000256" key="7">
    <source>
        <dbReference type="SAM" id="MobiDB-lite"/>
    </source>
</evidence>
<evidence type="ECO:0000256" key="1">
    <source>
        <dbReference type="ARBA" id="ARBA00011073"/>
    </source>
</evidence>
<feature type="region of interest" description="Disordered" evidence="7">
    <location>
        <begin position="101"/>
        <end position="133"/>
    </location>
</feature>
<keyword evidence="4 5" id="KW-0720">Serine protease</keyword>
<dbReference type="InterPro" id="IPR022398">
    <property type="entry name" value="Peptidase_S8_His-AS"/>
</dbReference>
<feature type="domain" description="Peptidase S8/S53" evidence="8">
    <location>
        <begin position="153"/>
        <end position="379"/>
    </location>
</feature>
<keyword evidence="2 5" id="KW-0645">Protease</keyword>
<dbReference type="SUPFAM" id="SSF52743">
    <property type="entry name" value="Subtilisin-like"/>
    <property type="match status" value="1"/>
</dbReference>
<dbReference type="PANTHER" id="PTHR43806">
    <property type="entry name" value="PEPTIDASE S8"/>
    <property type="match status" value="1"/>
</dbReference>
<organism evidence="9 10">
    <name type="scientific">Serinibacter salmoneus</name>
    <dbReference type="NCBI Taxonomy" id="556530"/>
    <lineage>
        <taxon>Bacteria</taxon>
        <taxon>Bacillati</taxon>
        <taxon>Actinomycetota</taxon>
        <taxon>Actinomycetes</taxon>
        <taxon>Micrococcales</taxon>
        <taxon>Beutenbergiaceae</taxon>
        <taxon>Serinibacter</taxon>
    </lineage>
</organism>
<dbReference type="InterPro" id="IPR023827">
    <property type="entry name" value="Peptidase_S8_Asp-AS"/>
</dbReference>
<gene>
    <name evidence="9" type="ORF">ATL40_0176</name>
</gene>
<dbReference type="GO" id="GO:0006508">
    <property type="term" value="P:proteolysis"/>
    <property type="evidence" value="ECO:0007669"/>
    <property type="project" value="UniProtKB-KW"/>
</dbReference>
<dbReference type="InterPro" id="IPR050131">
    <property type="entry name" value="Peptidase_S8_subtilisin-like"/>
</dbReference>
<keyword evidence="10" id="KW-1185">Reference proteome</keyword>
<comment type="similarity">
    <text evidence="1 5 6">Belongs to the peptidase S8 family.</text>
</comment>
<evidence type="ECO:0000256" key="2">
    <source>
        <dbReference type="ARBA" id="ARBA00022670"/>
    </source>
</evidence>
<accession>A0A2A9CW55</accession>
<feature type="active site" description="Charge relay system" evidence="5">
    <location>
        <position position="194"/>
    </location>
</feature>
<reference evidence="9 10" key="1">
    <citation type="submission" date="2017-10" db="EMBL/GenBank/DDBJ databases">
        <title>Sequencing the genomes of 1000 actinobacteria strains.</title>
        <authorList>
            <person name="Klenk H.-P."/>
        </authorList>
    </citation>
    <scope>NUCLEOTIDE SEQUENCE [LARGE SCALE GENOMIC DNA]</scope>
    <source>
        <strain evidence="9 10">DSM 21801</strain>
    </source>
</reference>
<dbReference type="InterPro" id="IPR000209">
    <property type="entry name" value="Peptidase_S8/S53_dom"/>
</dbReference>
<evidence type="ECO:0000256" key="3">
    <source>
        <dbReference type="ARBA" id="ARBA00022801"/>
    </source>
</evidence>